<keyword evidence="8 11" id="KW-0443">Lipid metabolism</keyword>
<keyword evidence="7 11" id="KW-0319">Glycerol metabolism</keyword>
<feature type="region of interest" description="Disordered" evidence="12">
    <location>
        <begin position="158"/>
        <end position="190"/>
    </location>
</feature>
<evidence type="ECO:0000259" key="14">
    <source>
        <dbReference type="Pfam" id="PF06974"/>
    </source>
</evidence>
<dbReference type="InterPro" id="IPR014292">
    <property type="entry name" value="Acyl_transf_WS/DGAT"/>
</dbReference>
<evidence type="ECO:0000256" key="9">
    <source>
        <dbReference type="ARBA" id="ARBA00023315"/>
    </source>
</evidence>
<comment type="similarity">
    <text evidence="3 11">Belongs to the long-chain O-acyltransferase family.</text>
</comment>
<evidence type="ECO:0000256" key="11">
    <source>
        <dbReference type="RuleBase" id="RU361241"/>
    </source>
</evidence>
<evidence type="ECO:0000256" key="12">
    <source>
        <dbReference type="SAM" id="MobiDB-lite"/>
    </source>
</evidence>
<evidence type="ECO:0000256" key="5">
    <source>
        <dbReference type="ARBA" id="ARBA00022516"/>
    </source>
</evidence>
<feature type="domain" description="O-acyltransferase WSD1 C-terminal" evidence="14">
    <location>
        <begin position="310"/>
        <end position="455"/>
    </location>
</feature>
<evidence type="ECO:0000313" key="15">
    <source>
        <dbReference type="EMBL" id="MCD2194609.1"/>
    </source>
</evidence>
<evidence type="ECO:0000256" key="7">
    <source>
        <dbReference type="ARBA" id="ARBA00022798"/>
    </source>
</evidence>
<dbReference type="EC" id="2.3.1.20" evidence="4 11"/>
<keyword evidence="6 11" id="KW-0808">Transferase</keyword>
<protein>
    <recommendedName>
        <fullName evidence="4 11">Diacylglycerol O-acyltransferase</fullName>
        <ecNumber evidence="4 11">2.3.1.20</ecNumber>
    </recommendedName>
</protein>
<comment type="caution">
    <text evidence="15">The sequence shown here is derived from an EMBL/GenBank/DDBJ whole genome shotgun (WGS) entry which is preliminary data.</text>
</comment>
<evidence type="ECO:0000313" key="16">
    <source>
        <dbReference type="Proteomes" id="UP001199469"/>
    </source>
</evidence>
<organism evidence="15 16">
    <name type="scientific">Actinomycetospora endophytica</name>
    <dbReference type="NCBI Taxonomy" id="2291215"/>
    <lineage>
        <taxon>Bacteria</taxon>
        <taxon>Bacillati</taxon>
        <taxon>Actinomycetota</taxon>
        <taxon>Actinomycetes</taxon>
        <taxon>Pseudonocardiales</taxon>
        <taxon>Pseudonocardiaceae</taxon>
        <taxon>Actinomycetospora</taxon>
    </lineage>
</organism>
<dbReference type="InterPro" id="IPR045034">
    <property type="entry name" value="O-acyltransferase_WSD1-like"/>
</dbReference>
<feature type="domain" description="O-acyltransferase WSD1-like N-terminal" evidence="13">
    <location>
        <begin position="6"/>
        <end position="267"/>
    </location>
</feature>
<evidence type="ECO:0000256" key="6">
    <source>
        <dbReference type="ARBA" id="ARBA00022679"/>
    </source>
</evidence>
<evidence type="ECO:0000256" key="1">
    <source>
        <dbReference type="ARBA" id="ARBA00004771"/>
    </source>
</evidence>
<sequence length="461" mass="49800">MQLVPAMDSVYLWGEGGNSPCHVIALQLFRPPEGSGPELLDELYEGMTDPKHVKRSFRRRPVRGWSTGGQFAWAIDDDLDMGLHVRRIGLPRPARIRELLEFLGDWHAVPLARDRPLWEARLVEGLEDGRFALATKMHHASLDGVNMGRHLLGGLSTDQEHRGGTAPWMVPTAERSSPRKRRPLPSWTDTARSVGGAAGAFVRSLPRLASAGAAAVREDSVALPYDAPPTRFNAPVSSGRRFAGDKWPMERLRTVARRAGTSSNDVALAMCGGALRSYLDERGELPDDPLVTMVPVSLVGTDPSGTATDGNSWAAVLATLATDTDDPVERLTRVHAAMNRSKDLMGSLDAVSATAISAVNLAGAVPISIPGAPSLPRPAFNLICSTIPATREPLYLDGCELTENYPISMVLDGQALNITMVSYADHLAFGITGCRRSVPHLQRLLAHLENGLTDLEKATAR</sequence>
<dbReference type="Proteomes" id="UP001199469">
    <property type="component" value="Unassembled WGS sequence"/>
</dbReference>
<evidence type="ECO:0000259" key="13">
    <source>
        <dbReference type="Pfam" id="PF03007"/>
    </source>
</evidence>
<accession>A0ABS8P8M9</accession>
<dbReference type="PANTHER" id="PTHR31650:SF1">
    <property type="entry name" value="WAX ESTER SYNTHASE_DIACYLGLYCEROL ACYLTRANSFERASE 4-RELATED"/>
    <property type="match status" value="1"/>
</dbReference>
<reference evidence="15 16" key="1">
    <citation type="submission" date="2021-11" db="EMBL/GenBank/DDBJ databases">
        <title>Draft genome sequence of Actinomycetospora sp. SF1 isolated from the rhizosphere soil.</title>
        <authorList>
            <person name="Duangmal K."/>
            <person name="Chantavorakit T."/>
        </authorList>
    </citation>
    <scope>NUCLEOTIDE SEQUENCE [LARGE SCALE GENOMIC DNA]</scope>
    <source>
        <strain evidence="15 16">TBRC 5722</strain>
    </source>
</reference>
<dbReference type="EMBL" id="JAJNDB010000002">
    <property type="protein sequence ID" value="MCD2194609.1"/>
    <property type="molecule type" value="Genomic_DNA"/>
</dbReference>
<evidence type="ECO:0000256" key="2">
    <source>
        <dbReference type="ARBA" id="ARBA00005189"/>
    </source>
</evidence>
<keyword evidence="9 11" id="KW-0012">Acyltransferase</keyword>
<dbReference type="Pfam" id="PF06974">
    <property type="entry name" value="WS_DGAT_C"/>
    <property type="match status" value="1"/>
</dbReference>
<dbReference type="InterPro" id="IPR004255">
    <property type="entry name" value="O-acyltransferase_WSD1_N"/>
</dbReference>
<comment type="pathway">
    <text evidence="1 11">Glycerolipid metabolism; triacylglycerol biosynthesis.</text>
</comment>
<dbReference type="PANTHER" id="PTHR31650">
    <property type="entry name" value="O-ACYLTRANSFERASE (WSD1-LIKE) FAMILY PROTEIN"/>
    <property type="match status" value="1"/>
</dbReference>
<evidence type="ECO:0000256" key="3">
    <source>
        <dbReference type="ARBA" id="ARBA00009587"/>
    </source>
</evidence>
<dbReference type="SUPFAM" id="SSF52777">
    <property type="entry name" value="CoA-dependent acyltransferases"/>
    <property type="match status" value="1"/>
</dbReference>
<dbReference type="Pfam" id="PF03007">
    <property type="entry name" value="WS_DGAT_cat"/>
    <property type="match status" value="1"/>
</dbReference>
<proteinExistence type="inferred from homology"/>
<evidence type="ECO:0000256" key="8">
    <source>
        <dbReference type="ARBA" id="ARBA00023098"/>
    </source>
</evidence>
<comment type="catalytic activity">
    <reaction evidence="10 11">
        <text>an acyl-CoA + a 1,2-diacyl-sn-glycerol = a triacyl-sn-glycerol + CoA</text>
        <dbReference type="Rhea" id="RHEA:10868"/>
        <dbReference type="ChEBI" id="CHEBI:17815"/>
        <dbReference type="ChEBI" id="CHEBI:57287"/>
        <dbReference type="ChEBI" id="CHEBI:58342"/>
        <dbReference type="ChEBI" id="CHEBI:64615"/>
        <dbReference type="EC" id="2.3.1.20"/>
    </reaction>
</comment>
<dbReference type="InterPro" id="IPR009721">
    <property type="entry name" value="O-acyltransferase_WSD1_C"/>
</dbReference>
<evidence type="ECO:0000256" key="4">
    <source>
        <dbReference type="ARBA" id="ARBA00013244"/>
    </source>
</evidence>
<evidence type="ECO:0000256" key="10">
    <source>
        <dbReference type="ARBA" id="ARBA00048109"/>
    </source>
</evidence>
<keyword evidence="5 11" id="KW-0444">Lipid biosynthesis</keyword>
<dbReference type="RefSeq" id="WP_230734729.1">
    <property type="nucleotide sequence ID" value="NZ_JAJNDB010000002.1"/>
</dbReference>
<dbReference type="NCBIfam" id="TIGR02946">
    <property type="entry name" value="acyl_WS_DGAT"/>
    <property type="match status" value="1"/>
</dbReference>
<name>A0ABS8P8M9_9PSEU</name>
<gene>
    <name evidence="15" type="ORF">LQ327_14645</name>
</gene>
<comment type="pathway">
    <text evidence="2">Lipid metabolism.</text>
</comment>
<keyword evidence="16" id="KW-1185">Reference proteome</keyword>